<evidence type="ECO:0000313" key="3">
    <source>
        <dbReference type="RefSeq" id="XP_017786006.1"/>
    </source>
</evidence>
<organism evidence="2 3">
    <name type="scientific">Nicrophorus vespilloides</name>
    <name type="common">Boreal carrion beetle</name>
    <dbReference type="NCBI Taxonomy" id="110193"/>
    <lineage>
        <taxon>Eukaryota</taxon>
        <taxon>Metazoa</taxon>
        <taxon>Ecdysozoa</taxon>
        <taxon>Arthropoda</taxon>
        <taxon>Hexapoda</taxon>
        <taxon>Insecta</taxon>
        <taxon>Pterygota</taxon>
        <taxon>Neoptera</taxon>
        <taxon>Endopterygota</taxon>
        <taxon>Coleoptera</taxon>
        <taxon>Polyphaga</taxon>
        <taxon>Staphyliniformia</taxon>
        <taxon>Silphidae</taxon>
        <taxon>Nicrophorinae</taxon>
        <taxon>Nicrophorus</taxon>
    </lineage>
</organism>
<keyword evidence="2" id="KW-1185">Reference proteome</keyword>
<dbReference type="PANTHER" id="PTHR12771">
    <property type="entry name" value="ENGULFMENT AND CELL MOTILITY"/>
    <property type="match status" value="1"/>
</dbReference>
<proteinExistence type="predicted"/>
<protein>
    <submittedName>
        <fullName evidence="3">ELMO domain-containing protein 2</fullName>
    </submittedName>
</protein>
<sequence>MVEMYTYIWLFVSYYVRPIYKWFLRKTTGLCELQRICYGAVSGAPRVRAVEKSLGASRSPQIAQLIAHLNNVSDNHRFVGQNGREIVSGAVSTVLLVKRINPRVHFQFVKSFGHCIQQIWGYRQLLADVESLRTTTYDPDNVEHERKLMLLWEALRPDEMLASRITKQWQDIGFQGDDPKTDFRGMGLLGLENLLFFASEYGNGPASHVLSHSLHPVHGYAFAIVGINLTSMAWQLLRDGHAKTYVYNTCKAVPSVRVFHQFYCYLFYEFDRHWLACRPKSMMEFSDIKTKFESNVKASLQDPNNVFSIRLADTV</sequence>
<dbReference type="InterPro" id="IPR006816">
    <property type="entry name" value="ELMO_dom"/>
</dbReference>
<feature type="domain" description="ELMO" evidence="1">
    <location>
        <begin position="143"/>
        <end position="300"/>
    </location>
</feature>
<dbReference type="GeneID" id="108569098"/>
<evidence type="ECO:0000313" key="2">
    <source>
        <dbReference type="Proteomes" id="UP000695000"/>
    </source>
</evidence>
<accession>A0ABM1NGQ6</accession>
<gene>
    <name evidence="3" type="primary">LOC108569098</name>
</gene>
<dbReference type="PANTHER" id="PTHR12771:SF51">
    <property type="entry name" value="LD01482P"/>
    <property type="match status" value="1"/>
</dbReference>
<dbReference type="InterPro" id="IPR050868">
    <property type="entry name" value="ELMO_domain-containing"/>
</dbReference>
<reference evidence="3" key="1">
    <citation type="submission" date="2025-08" db="UniProtKB">
        <authorList>
            <consortium name="RefSeq"/>
        </authorList>
    </citation>
    <scope>IDENTIFICATION</scope>
    <source>
        <tissue evidence="3">Whole Larva</tissue>
    </source>
</reference>
<dbReference type="Pfam" id="PF04727">
    <property type="entry name" value="ELMO_CED12"/>
    <property type="match status" value="1"/>
</dbReference>
<dbReference type="Proteomes" id="UP000695000">
    <property type="component" value="Unplaced"/>
</dbReference>
<name>A0ABM1NGQ6_NICVS</name>
<dbReference type="PROSITE" id="PS51335">
    <property type="entry name" value="ELMO"/>
    <property type="match status" value="1"/>
</dbReference>
<dbReference type="RefSeq" id="XP_017786006.1">
    <property type="nucleotide sequence ID" value="XM_017930517.1"/>
</dbReference>
<evidence type="ECO:0000259" key="1">
    <source>
        <dbReference type="PROSITE" id="PS51335"/>
    </source>
</evidence>